<keyword evidence="4 5" id="KW-0472">Membrane</keyword>
<dbReference type="InterPro" id="IPR051533">
    <property type="entry name" value="WaaL-like"/>
</dbReference>
<dbReference type="GO" id="GO:0016020">
    <property type="term" value="C:membrane"/>
    <property type="evidence" value="ECO:0007669"/>
    <property type="project" value="UniProtKB-SubCell"/>
</dbReference>
<dbReference type="Proteomes" id="UP000425178">
    <property type="component" value="Chromosome"/>
</dbReference>
<dbReference type="AlphaFoldDB" id="A0A6B8WGH0"/>
<dbReference type="KEGG" id="ccoe:CETAM_12385"/>
<dbReference type="InterPro" id="IPR007016">
    <property type="entry name" value="O-antigen_ligase-rel_domated"/>
</dbReference>
<feature type="transmembrane region" description="Helical" evidence="5">
    <location>
        <begin position="343"/>
        <end position="365"/>
    </location>
</feature>
<evidence type="ECO:0000313" key="8">
    <source>
        <dbReference type="Proteomes" id="UP000425178"/>
    </source>
</evidence>
<sequence length="452" mass="48243">MTAIVVTAVLGVLLFLLAARRPQWGLIAVAALVPFHGLLLIMPVAAPFWKEAAVLAVATAGFFASRPRERFTVAPWLTPALVLVLAGAVSALVVLGTAAAFPVKIAFFYLIPAVVVYFFPFTRADKDLLVSVLMGTGLFSALFGLWQQVAGGYRLATLGYEWNEQIRTAGPLLRSFGTFNQPFPFGFYMMLVLTVAGAAALAQPGRLRSRLFWVTAPILLLAMASSVVRASFLGLLVAVVVVGVVLHRRLLGYFAALLGVALFLVPVALLADRQGVLATMVSSSSLQQRGGHWSLTLPQMLVRPFGGGLGTTGSSAEKVAETVGPLVRVYQPDNQYLKIGLELGVWGLFLYGVVVAVAVVVLRRLIRVQEDVFERGFTAGVLGVTVAACVAAGFSTYLEIFPLDFYFWLLLACAASVSRGEAALVGGWSPVGRPVPVVTVPPSWKGRRDGVP</sequence>
<evidence type="ECO:0000256" key="4">
    <source>
        <dbReference type="ARBA" id="ARBA00023136"/>
    </source>
</evidence>
<feature type="transmembrane region" description="Helical" evidence="5">
    <location>
        <begin position="76"/>
        <end position="95"/>
    </location>
</feature>
<proteinExistence type="predicted"/>
<keyword evidence="3 5" id="KW-1133">Transmembrane helix</keyword>
<reference evidence="7 8" key="1">
    <citation type="journal article" date="2021" name="Int. J. Syst. Evol. Microbiol.">
        <title>Classification of three corynebacterial strains isolated from a small paddock in North Rhine-Westphalia: proposal of &lt;i&gt;Corynebacterium kalinowskii&lt;/i&gt; sp. nov., &lt;i&gt;Corynebacterium comes&lt;/i&gt; sp. nov. and &lt;i&gt;Corynebacterium occultum&lt;/i&gt; sp. nov.</title>
        <authorList>
            <person name="Schaffert L."/>
            <person name="Ruwe M."/>
            <person name="Milse J."/>
            <person name="Hanuschka K."/>
            <person name="Ortseifen V."/>
            <person name="Droste J."/>
            <person name="Brandt D."/>
            <person name="Schl L."/>
            <person name="Kutter Y."/>
            <person name="Vinke S."/>
            <person name="Vieh P."/>
            <person name="Jacob L."/>
            <person name="L N.C."/>
            <person name="Schulte-Berndt E."/>
            <person name="Hain C."/>
            <person name="Linder M."/>
            <person name="Schmidt P."/>
            <person name="Wollenschl L."/>
            <person name="Luttermann T."/>
            <person name="Thieme E."/>
            <person name="Hassa J."/>
            <person name="Haak M."/>
            <person name="Wittchen M."/>
            <person name="Mentz A."/>
            <person name="Persicke M."/>
            <person name="Busche T."/>
            <person name="R C."/>
        </authorList>
    </citation>
    <scope>NUCLEOTIDE SEQUENCE [LARGE SCALE GENOMIC DNA]</scope>
    <source>
        <strain evidence="7 8">2019</strain>
    </source>
</reference>
<organism evidence="7 8">
    <name type="scientific">Corynebacterium comes</name>
    <dbReference type="NCBI Taxonomy" id="2675218"/>
    <lineage>
        <taxon>Bacteria</taxon>
        <taxon>Bacillati</taxon>
        <taxon>Actinomycetota</taxon>
        <taxon>Actinomycetes</taxon>
        <taxon>Mycobacteriales</taxon>
        <taxon>Corynebacteriaceae</taxon>
        <taxon>Corynebacterium</taxon>
    </lineage>
</organism>
<feature type="transmembrane region" description="Helical" evidence="5">
    <location>
        <begin position="377"/>
        <end position="398"/>
    </location>
</feature>
<dbReference type="PANTHER" id="PTHR37422:SF13">
    <property type="entry name" value="LIPOPOLYSACCHARIDE BIOSYNTHESIS PROTEIN PA4999-RELATED"/>
    <property type="match status" value="1"/>
</dbReference>
<dbReference type="GO" id="GO:0016874">
    <property type="term" value="F:ligase activity"/>
    <property type="evidence" value="ECO:0007669"/>
    <property type="project" value="UniProtKB-KW"/>
</dbReference>
<dbReference type="Pfam" id="PF04932">
    <property type="entry name" value="Wzy_C"/>
    <property type="match status" value="1"/>
</dbReference>
<feature type="transmembrane region" description="Helical" evidence="5">
    <location>
        <begin position="250"/>
        <end position="271"/>
    </location>
</feature>
<accession>A0A6B8WGH0</accession>
<keyword evidence="8" id="KW-1185">Reference proteome</keyword>
<evidence type="ECO:0000313" key="7">
    <source>
        <dbReference type="EMBL" id="QGU05708.1"/>
    </source>
</evidence>
<feature type="transmembrane region" description="Helical" evidence="5">
    <location>
        <begin position="185"/>
        <end position="202"/>
    </location>
</feature>
<name>A0A6B8WGH0_9CORY</name>
<dbReference type="EMBL" id="CP046453">
    <property type="protein sequence ID" value="QGU05708.1"/>
    <property type="molecule type" value="Genomic_DNA"/>
</dbReference>
<feature type="transmembrane region" description="Helical" evidence="5">
    <location>
        <begin position="405"/>
        <end position="428"/>
    </location>
</feature>
<evidence type="ECO:0000256" key="3">
    <source>
        <dbReference type="ARBA" id="ARBA00022989"/>
    </source>
</evidence>
<keyword evidence="2 5" id="KW-0812">Transmembrane</keyword>
<evidence type="ECO:0000256" key="1">
    <source>
        <dbReference type="ARBA" id="ARBA00004141"/>
    </source>
</evidence>
<feature type="transmembrane region" description="Helical" evidence="5">
    <location>
        <begin position="211"/>
        <end position="244"/>
    </location>
</feature>
<dbReference type="PANTHER" id="PTHR37422">
    <property type="entry name" value="TEICHURONIC ACID BIOSYNTHESIS PROTEIN TUAE"/>
    <property type="match status" value="1"/>
</dbReference>
<evidence type="ECO:0000256" key="2">
    <source>
        <dbReference type="ARBA" id="ARBA00022692"/>
    </source>
</evidence>
<gene>
    <name evidence="7" type="ORF">CETAM_12385</name>
</gene>
<evidence type="ECO:0000259" key="6">
    <source>
        <dbReference type="Pfam" id="PF04932"/>
    </source>
</evidence>
<protein>
    <submittedName>
        <fullName evidence="7">O-Antigen ligase</fullName>
    </submittedName>
</protein>
<comment type="subcellular location">
    <subcellularLocation>
        <location evidence="1">Membrane</location>
        <topology evidence="1">Multi-pass membrane protein</topology>
    </subcellularLocation>
</comment>
<evidence type="ECO:0000256" key="5">
    <source>
        <dbReference type="SAM" id="Phobius"/>
    </source>
</evidence>
<feature type="transmembrane region" description="Helical" evidence="5">
    <location>
        <begin position="128"/>
        <end position="146"/>
    </location>
</feature>
<keyword evidence="7" id="KW-0436">Ligase</keyword>
<feature type="transmembrane region" description="Helical" evidence="5">
    <location>
        <begin position="101"/>
        <end position="121"/>
    </location>
</feature>
<feature type="domain" description="O-antigen ligase-related" evidence="6">
    <location>
        <begin position="218"/>
        <end position="351"/>
    </location>
</feature>